<evidence type="ECO:0000313" key="3">
    <source>
        <dbReference type="Proteomes" id="UP000694388"/>
    </source>
</evidence>
<dbReference type="Proteomes" id="UP000694388">
    <property type="component" value="Unplaced"/>
</dbReference>
<proteinExistence type="predicted"/>
<organism evidence="2 3">
    <name type="scientific">Eptatretus burgeri</name>
    <name type="common">Inshore hagfish</name>
    <dbReference type="NCBI Taxonomy" id="7764"/>
    <lineage>
        <taxon>Eukaryota</taxon>
        <taxon>Metazoa</taxon>
        <taxon>Chordata</taxon>
        <taxon>Craniata</taxon>
        <taxon>Vertebrata</taxon>
        <taxon>Cyclostomata</taxon>
        <taxon>Myxini</taxon>
        <taxon>Myxiniformes</taxon>
        <taxon>Myxinidae</taxon>
        <taxon>Eptatretinae</taxon>
        <taxon>Eptatretus</taxon>
    </lineage>
</organism>
<sequence>MSRLERTLTKTALLSFWMLPSNHCADASGDDLSADASGDDHSADASGDDHRVDASGDDHRADASGDVLTINTGISGCLLACAMYPAIRRYDDQVLNDMSEKSGKKNCR</sequence>
<dbReference type="Ensembl" id="ENSEBUT00000022099.1">
    <property type="protein sequence ID" value="ENSEBUP00000021523.1"/>
    <property type="gene ID" value="ENSEBUG00000013289.1"/>
</dbReference>
<feature type="compositionally biased region" description="Basic and acidic residues" evidence="1">
    <location>
        <begin position="38"/>
        <end position="63"/>
    </location>
</feature>
<evidence type="ECO:0000313" key="2">
    <source>
        <dbReference type="Ensembl" id="ENSEBUP00000021523.1"/>
    </source>
</evidence>
<keyword evidence="3" id="KW-1185">Reference proteome</keyword>
<dbReference type="AlphaFoldDB" id="A0A8C4QWT7"/>
<feature type="region of interest" description="Disordered" evidence="1">
    <location>
        <begin position="29"/>
        <end position="63"/>
    </location>
</feature>
<protein>
    <submittedName>
        <fullName evidence="2">Uncharacterized protein</fullName>
    </submittedName>
</protein>
<evidence type="ECO:0000256" key="1">
    <source>
        <dbReference type="SAM" id="MobiDB-lite"/>
    </source>
</evidence>
<reference evidence="2" key="2">
    <citation type="submission" date="2025-09" db="UniProtKB">
        <authorList>
            <consortium name="Ensembl"/>
        </authorList>
    </citation>
    <scope>IDENTIFICATION</scope>
</reference>
<reference evidence="2" key="1">
    <citation type="submission" date="2025-08" db="UniProtKB">
        <authorList>
            <consortium name="Ensembl"/>
        </authorList>
    </citation>
    <scope>IDENTIFICATION</scope>
</reference>
<name>A0A8C4QWT7_EPTBU</name>
<accession>A0A8C4QWT7</accession>